<organism evidence="4 5">
    <name type="scientific">Mycolicibacterium arabiense</name>
    <dbReference type="NCBI Taxonomy" id="1286181"/>
    <lineage>
        <taxon>Bacteria</taxon>
        <taxon>Bacillati</taxon>
        <taxon>Actinomycetota</taxon>
        <taxon>Actinomycetes</taxon>
        <taxon>Mycobacteriales</taxon>
        <taxon>Mycobacteriaceae</taxon>
        <taxon>Mycolicibacterium</taxon>
    </lineage>
</organism>
<feature type="transmembrane region" description="Helical" evidence="3">
    <location>
        <begin position="6"/>
        <end position="26"/>
    </location>
</feature>
<dbReference type="EMBL" id="AP022593">
    <property type="protein sequence ID" value="BBY48371.1"/>
    <property type="molecule type" value="Genomic_DNA"/>
</dbReference>
<keyword evidence="3" id="KW-1133">Transmembrane helix</keyword>
<dbReference type="RefSeq" id="WP_163918163.1">
    <property type="nucleotide sequence ID" value="NZ_AP022593.1"/>
</dbReference>
<evidence type="ECO:0000313" key="4">
    <source>
        <dbReference type="EMBL" id="BBY48371.1"/>
    </source>
</evidence>
<gene>
    <name evidence="4" type="ORF">MARA_18390</name>
</gene>
<accession>A0A7I7RW24</accession>
<dbReference type="Proteomes" id="UP000467428">
    <property type="component" value="Chromosome"/>
</dbReference>
<evidence type="ECO:0000256" key="2">
    <source>
        <dbReference type="SAM" id="MobiDB-lite"/>
    </source>
</evidence>
<keyword evidence="3" id="KW-0812">Transmembrane</keyword>
<proteinExistence type="predicted"/>
<dbReference type="AlphaFoldDB" id="A0A7I7RW24"/>
<sequence length="212" mass="23657">MAWTQVLPYVGSGALGGIVTFGLNWAREQRRVVDAYRAPQRHAIGEIIAAGHELQLRGFNWRRALAELLEATRQQNAETLQAMHAEIREVERAHAVAMLNLRGALEVGSLTVVDAQCWQAMVAAAAEFEQFYALLNDETVASSIDRIEELNAELEAQAGQLRVAMTALVRTANDRITPAETRRNKRRRQAAQRQLADQLRTRNPKPPAEPNT</sequence>
<keyword evidence="5" id="KW-1185">Reference proteome</keyword>
<geneLocation type="plasmid" evidence="5">
    <name>pjcm18538 dna</name>
</geneLocation>
<evidence type="ECO:0000313" key="5">
    <source>
        <dbReference type="Proteomes" id="UP000467428"/>
    </source>
</evidence>
<evidence type="ECO:0000256" key="1">
    <source>
        <dbReference type="SAM" id="Coils"/>
    </source>
</evidence>
<protein>
    <submittedName>
        <fullName evidence="4">Uncharacterized protein</fullName>
    </submittedName>
</protein>
<keyword evidence="3" id="KW-0472">Membrane</keyword>
<name>A0A7I7RW24_9MYCO</name>
<dbReference type="KEGG" id="marz:MARA_18390"/>
<feature type="coiled-coil region" evidence="1">
    <location>
        <begin position="140"/>
        <end position="167"/>
    </location>
</feature>
<reference evidence="4 5" key="1">
    <citation type="journal article" date="2019" name="Emerg. Microbes Infect.">
        <title>Comprehensive subspecies identification of 175 nontuberculous mycobacteria species based on 7547 genomic profiles.</title>
        <authorList>
            <person name="Matsumoto Y."/>
            <person name="Kinjo T."/>
            <person name="Motooka D."/>
            <person name="Nabeya D."/>
            <person name="Jung N."/>
            <person name="Uechi K."/>
            <person name="Horii T."/>
            <person name="Iida T."/>
            <person name="Fujita J."/>
            <person name="Nakamura S."/>
        </authorList>
    </citation>
    <scope>NUCLEOTIDE SEQUENCE [LARGE SCALE GENOMIC DNA]</scope>
    <source>
        <strain evidence="4 5">JCM 18538</strain>
    </source>
</reference>
<evidence type="ECO:0000256" key="3">
    <source>
        <dbReference type="SAM" id="Phobius"/>
    </source>
</evidence>
<keyword evidence="1" id="KW-0175">Coiled coil</keyword>
<feature type="region of interest" description="Disordered" evidence="2">
    <location>
        <begin position="174"/>
        <end position="212"/>
    </location>
</feature>